<gene>
    <name evidence="1" type="ORF">S12H4_06575</name>
</gene>
<accession>X1RTV2</accession>
<evidence type="ECO:0000313" key="1">
    <source>
        <dbReference type="EMBL" id="GAI70386.1"/>
    </source>
</evidence>
<proteinExistence type="predicted"/>
<sequence length="104" mass="11908">MQEKNCQIVLVGHTSHKLILSIDKEVYENCLKVTDKAKGIVVADFSARNFERLEIFKKIATKVGRNIVIPAKQAYLLKSLEQVDKIDRTSDILIYSEYKSSKSY</sequence>
<organism evidence="1">
    <name type="scientific">marine sediment metagenome</name>
    <dbReference type="NCBI Taxonomy" id="412755"/>
    <lineage>
        <taxon>unclassified sequences</taxon>
        <taxon>metagenomes</taxon>
        <taxon>ecological metagenomes</taxon>
    </lineage>
</organism>
<dbReference type="EMBL" id="BARW01002329">
    <property type="protein sequence ID" value="GAI70386.1"/>
    <property type="molecule type" value="Genomic_DNA"/>
</dbReference>
<dbReference type="InterPro" id="IPR042173">
    <property type="entry name" value="RNase_J_2"/>
</dbReference>
<protein>
    <submittedName>
        <fullName evidence="1">Uncharacterized protein</fullName>
    </submittedName>
</protein>
<reference evidence="1" key="1">
    <citation type="journal article" date="2014" name="Front. Microbiol.">
        <title>High frequency of phylogenetically diverse reductive dehalogenase-homologous genes in deep subseafloor sedimentary metagenomes.</title>
        <authorList>
            <person name="Kawai M."/>
            <person name="Futagami T."/>
            <person name="Toyoda A."/>
            <person name="Takaki Y."/>
            <person name="Nishi S."/>
            <person name="Hori S."/>
            <person name="Arai W."/>
            <person name="Tsubouchi T."/>
            <person name="Morono Y."/>
            <person name="Uchiyama I."/>
            <person name="Ito T."/>
            <person name="Fujiyama A."/>
            <person name="Inagaki F."/>
            <person name="Takami H."/>
        </authorList>
    </citation>
    <scope>NUCLEOTIDE SEQUENCE</scope>
    <source>
        <strain evidence="1">Expedition CK06-06</strain>
    </source>
</reference>
<comment type="caution">
    <text evidence="1">The sequence shown here is derived from an EMBL/GenBank/DDBJ whole genome shotgun (WGS) entry which is preliminary data.</text>
</comment>
<dbReference type="AlphaFoldDB" id="X1RTV2"/>
<name>X1RTV2_9ZZZZ</name>
<dbReference type="Gene3D" id="3.40.50.10710">
    <property type="entry name" value="Metallo-hydrolase/oxidoreductase"/>
    <property type="match status" value="1"/>
</dbReference>